<gene>
    <name evidence="1" type="ORF">CYPRO_3122</name>
</gene>
<keyword evidence="2" id="KW-1185">Reference proteome</keyword>
<reference evidence="1 2" key="1">
    <citation type="submission" date="2018-03" db="EMBL/GenBank/DDBJ databases">
        <title>Phenotypic and genomic properties of Cyclonatronum proteinivorum gen. nov., sp. nov., a haloalkaliphilic bacteroidete from soda lakes possessing Na+-translocating rhodopsin.</title>
        <authorList>
            <person name="Toshchakov S.V."/>
            <person name="Korzhenkov A."/>
            <person name="Samarov N.I."/>
            <person name="Kublanov I.V."/>
            <person name="Muntyan M.S."/>
            <person name="Sorokin D.Y."/>
        </authorList>
    </citation>
    <scope>NUCLEOTIDE SEQUENCE [LARGE SCALE GENOMIC DNA]</scope>
    <source>
        <strain evidence="1 2">Omega</strain>
    </source>
</reference>
<organism evidence="1 2">
    <name type="scientific">Cyclonatronum proteinivorum</name>
    <dbReference type="NCBI Taxonomy" id="1457365"/>
    <lineage>
        <taxon>Bacteria</taxon>
        <taxon>Pseudomonadati</taxon>
        <taxon>Balneolota</taxon>
        <taxon>Balneolia</taxon>
        <taxon>Balneolales</taxon>
        <taxon>Cyclonatronaceae</taxon>
        <taxon>Cyclonatronum</taxon>
    </lineage>
</organism>
<dbReference type="AlphaFoldDB" id="A0A345UPF5"/>
<proteinExistence type="predicted"/>
<evidence type="ECO:0000313" key="2">
    <source>
        <dbReference type="Proteomes" id="UP000254808"/>
    </source>
</evidence>
<sequence>MKSNVNVKSRLKAKDYEILLFVRHVDSQYMEQLLKIRNSINTICDREVYCTKV</sequence>
<dbReference type="KEGG" id="cprv:CYPRO_3122"/>
<protein>
    <submittedName>
        <fullName evidence="1">Uncharacterized protein</fullName>
    </submittedName>
</protein>
<dbReference type="Proteomes" id="UP000254808">
    <property type="component" value="Chromosome"/>
</dbReference>
<evidence type="ECO:0000313" key="1">
    <source>
        <dbReference type="EMBL" id="AXJ02357.1"/>
    </source>
</evidence>
<accession>A0A345UPF5</accession>
<name>A0A345UPF5_9BACT</name>
<dbReference type="EMBL" id="CP027806">
    <property type="protein sequence ID" value="AXJ02357.1"/>
    <property type="molecule type" value="Genomic_DNA"/>
</dbReference>